<dbReference type="Proteomes" id="UP000021315">
    <property type="component" value="Unassembled WGS sequence"/>
</dbReference>
<comment type="caution">
    <text evidence="1">The sequence shown here is derived from an EMBL/GenBank/DDBJ whole genome shotgun (WGS) entry which is preliminary data.</text>
</comment>
<dbReference type="AlphaFoldDB" id="A0A080M8M3"/>
<dbReference type="STRING" id="1453999.AW06_002051"/>
<proteinExistence type="predicted"/>
<sequence>MSFRQFARGATARQVAQSGEASNQPRVPVAGHGFLVDLLLGHDSVDRQSLIEEKYGLCSPTFAPVAAALLYLRELAAFLVGERQRLGFAGQGEASGRLGAWRLGGKYTRISRMNYPEALTTYGVDGCCSTGGWFIDVLNLVGGGGLQRTLNTGLSDLHTQAFVDLPEPGSLSAGAGLARHGSKAAQEVLIASVIKKTPLKRGLFWAHARRPQGFNARGS</sequence>
<dbReference type="EMBL" id="JDST02000043">
    <property type="protein sequence ID" value="KFB76835.1"/>
    <property type="molecule type" value="Genomic_DNA"/>
</dbReference>
<accession>A0A080M8M3</accession>
<reference evidence="1" key="1">
    <citation type="submission" date="2014-02" db="EMBL/GenBank/DDBJ databases">
        <title>Expanding our view of genomic diversity in Candidatus Accumulibacter clades.</title>
        <authorList>
            <person name="Skennerton C.T."/>
            <person name="Barr J.J."/>
            <person name="Slater F.R."/>
            <person name="Bond P.L."/>
            <person name="Tyson G.W."/>
        </authorList>
    </citation>
    <scope>NUCLEOTIDE SEQUENCE [LARGE SCALE GENOMIC DNA]</scope>
</reference>
<organism evidence="1 2">
    <name type="scientific">Candidatus Accumulibacter cognatus</name>
    <dbReference type="NCBI Taxonomy" id="2954383"/>
    <lineage>
        <taxon>Bacteria</taxon>
        <taxon>Pseudomonadati</taxon>
        <taxon>Pseudomonadota</taxon>
        <taxon>Betaproteobacteria</taxon>
        <taxon>Candidatus Accumulibacter</taxon>
    </lineage>
</organism>
<keyword evidence="2" id="KW-1185">Reference proteome</keyword>
<evidence type="ECO:0000313" key="1">
    <source>
        <dbReference type="EMBL" id="KFB76835.1"/>
    </source>
</evidence>
<gene>
    <name evidence="1" type="ORF">AW06_002051</name>
</gene>
<protein>
    <submittedName>
        <fullName evidence="1">Uncharacterized protein</fullName>
    </submittedName>
</protein>
<evidence type="ECO:0000313" key="2">
    <source>
        <dbReference type="Proteomes" id="UP000021315"/>
    </source>
</evidence>
<name>A0A080M8M3_9PROT</name>